<evidence type="ECO:0000313" key="3">
    <source>
        <dbReference type="Proteomes" id="UP000594261"/>
    </source>
</evidence>
<evidence type="ECO:0000313" key="2">
    <source>
        <dbReference type="EnsemblPlants" id="QL05p040385:mrna:CDS:1"/>
    </source>
</evidence>
<dbReference type="EMBL" id="LRBV02000005">
    <property type="status" value="NOT_ANNOTATED_CDS"/>
    <property type="molecule type" value="Genomic_DNA"/>
</dbReference>
<accession>A0A7N2R4U0</accession>
<reference evidence="2 3" key="1">
    <citation type="journal article" date="2016" name="G3 (Bethesda)">
        <title>First Draft Assembly and Annotation of the Genome of a California Endemic Oak Quercus lobata Nee (Fagaceae).</title>
        <authorList>
            <person name="Sork V.L."/>
            <person name="Fitz-Gibbon S.T."/>
            <person name="Puiu D."/>
            <person name="Crepeau M."/>
            <person name="Gugger P.F."/>
            <person name="Sherman R."/>
            <person name="Stevens K."/>
            <person name="Langley C.H."/>
            <person name="Pellegrini M."/>
            <person name="Salzberg S.L."/>
        </authorList>
    </citation>
    <scope>NUCLEOTIDE SEQUENCE [LARGE SCALE GENOMIC DNA]</scope>
    <source>
        <strain evidence="2 3">cv. SW786</strain>
    </source>
</reference>
<feature type="compositionally biased region" description="Polar residues" evidence="1">
    <location>
        <begin position="38"/>
        <end position="49"/>
    </location>
</feature>
<evidence type="ECO:0000256" key="1">
    <source>
        <dbReference type="SAM" id="MobiDB-lite"/>
    </source>
</evidence>
<feature type="region of interest" description="Disordered" evidence="1">
    <location>
        <begin position="37"/>
        <end position="59"/>
    </location>
</feature>
<dbReference type="Gramene" id="QL05p040385:mrna">
    <property type="protein sequence ID" value="QL05p040385:mrna:CDS:1"/>
    <property type="gene ID" value="QL05p040385"/>
</dbReference>
<dbReference type="EnsemblPlants" id="QL05p040385:mrna">
    <property type="protein sequence ID" value="QL05p040385:mrna:CDS:1"/>
    <property type="gene ID" value="QL05p040385"/>
</dbReference>
<dbReference type="InParanoid" id="A0A7N2R4U0"/>
<organism evidence="2 3">
    <name type="scientific">Quercus lobata</name>
    <name type="common">Valley oak</name>
    <dbReference type="NCBI Taxonomy" id="97700"/>
    <lineage>
        <taxon>Eukaryota</taxon>
        <taxon>Viridiplantae</taxon>
        <taxon>Streptophyta</taxon>
        <taxon>Embryophyta</taxon>
        <taxon>Tracheophyta</taxon>
        <taxon>Spermatophyta</taxon>
        <taxon>Magnoliopsida</taxon>
        <taxon>eudicotyledons</taxon>
        <taxon>Gunneridae</taxon>
        <taxon>Pentapetalae</taxon>
        <taxon>rosids</taxon>
        <taxon>fabids</taxon>
        <taxon>Fagales</taxon>
        <taxon>Fagaceae</taxon>
        <taxon>Quercus</taxon>
    </lineage>
</organism>
<name>A0A7N2R4U0_QUELO</name>
<protein>
    <submittedName>
        <fullName evidence="2">Uncharacterized protein</fullName>
    </submittedName>
</protein>
<keyword evidence="3" id="KW-1185">Reference proteome</keyword>
<sequence length="91" mass="10241">MEEEFKRKGLTRAPMASNIRSKRTIVDANWEKFVDKAQGNSYPSNKNFCSGTSSSQGSSSSYNVILVMVLAMSFQFPSKLVVMFLNLFFLV</sequence>
<dbReference type="Proteomes" id="UP000594261">
    <property type="component" value="Chromosome 5"/>
</dbReference>
<feature type="compositionally biased region" description="Low complexity" evidence="1">
    <location>
        <begin position="50"/>
        <end position="59"/>
    </location>
</feature>
<reference evidence="2" key="2">
    <citation type="submission" date="2021-01" db="UniProtKB">
        <authorList>
            <consortium name="EnsemblPlants"/>
        </authorList>
    </citation>
    <scope>IDENTIFICATION</scope>
</reference>
<proteinExistence type="predicted"/>
<dbReference type="AlphaFoldDB" id="A0A7N2R4U0"/>